<dbReference type="Proteomes" id="UP001465755">
    <property type="component" value="Unassembled WGS sequence"/>
</dbReference>
<dbReference type="PANTHER" id="PTHR37490:SF1">
    <property type="entry name" value="GLYCOSYLTRANSFERASE 2-LIKE DOMAIN-CONTAINING PROTEIN"/>
    <property type="match status" value="1"/>
</dbReference>
<evidence type="ECO:0000256" key="1">
    <source>
        <dbReference type="SAM" id="MobiDB-lite"/>
    </source>
</evidence>
<feature type="region of interest" description="Disordered" evidence="1">
    <location>
        <begin position="345"/>
        <end position="364"/>
    </location>
</feature>
<dbReference type="Pfam" id="PF11913">
    <property type="entry name" value="DUF3431"/>
    <property type="match status" value="2"/>
</dbReference>
<name>A0AAW1NIN3_9CHLO</name>
<gene>
    <name evidence="2" type="ORF">WJX73_009943</name>
</gene>
<reference evidence="2 3" key="1">
    <citation type="journal article" date="2024" name="Nat. Commun.">
        <title>Phylogenomics reveals the evolutionary origins of lichenization in chlorophyte algae.</title>
        <authorList>
            <person name="Puginier C."/>
            <person name="Libourel C."/>
            <person name="Otte J."/>
            <person name="Skaloud P."/>
            <person name="Haon M."/>
            <person name="Grisel S."/>
            <person name="Petersen M."/>
            <person name="Berrin J.G."/>
            <person name="Delaux P.M."/>
            <person name="Dal Grande F."/>
            <person name="Keller J."/>
        </authorList>
    </citation>
    <scope>NUCLEOTIDE SEQUENCE [LARGE SCALE GENOMIC DNA]</scope>
    <source>
        <strain evidence="2 3">SAG 2036</strain>
    </source>
</reference>
<dbReference type="InterPro" id="IPR021838">
    <property type="entry name" value="DUF3431"/>
</dbReference>
<dbReference type="PANTHER" id="PTHR37490">
    <property type="entry name" value="EXPRESSED PROTEIN"/>
    <property type="match status" value="1"/>
</dbReference>
<sequence length="364" mass="40642">MPQPNCRLSAAYCLSFSRGLSAGRALGLCNSSKGLTQVALLLAFLVPCLSRGLLQAQAQNLHEESLPGCISSQGKCFTPANLCNNGTAWTDKLIVVAGNKHSHRWLDALGVDVPRLTYQHLNPDLPHFFVNYALEAYAYLQYFVQYYDCLPEVTALLHGHPDSWHSHPMNETLAKLDWKAIPGYLDLNRKQPIWTRPLKATPPHPVGPLAEGRDVYNGSFVPGQIVGGVAYTGWEVYVYRQRLANKLFFDEVLGPLGVGAMPDHVSYHCCTQIAVTRAQVHNRSKEFYRTILLWLQDNTVQAIHSGWGYSKERVLADAVDIFWPIILNLTDSQLTPECDVYRDGTKPECQSTGQESYTGRTQPL</sequence>
<protein>
    <submittedName>
        <fullName evidence="2">Uncharacterized protein</fullName>
    </submittedName>
</protein>
<dbReference type="EMBL" id="JALJOQ010000246">
    <property type="protein sequence ID" value="KAK9787515.1"/>
    <property type="molecule type" value="Genomic_DNA"/>
</dbReference>
<evidence type="ECO:0000313" key="2">
    <source>
        <dbReference type="EMBL" id="KAK9787515.1"/>
    </source>
</evidence>
<accession>A0AAW1NIN3</accession>
<keyword evidence="3" id="KW-1185">Reference proteome</keyword>
<proteinExistence type="predicted"/>
<evidence type="ECO:0000313" key="3">
    <source>
        <dbReference type="Proteomes" id="UP001465755"/>
    </source>
</evidence>
<dbReference type="AlphaFoldDB" id="A0AAW1NIN3"/>
<organism evidence="2 3">
    <name type="scientific">Symbiochloris irregularis</name>
    <dbReference type="NCBI Taxonomy" id="706552"/>
    <lineage>
        <taxon>Eukaryota</taxon>
        <taxon>Viridiplantae</taxon>
        <taxon>Chlorophyta</taxon>
        <taxon>core chlorophytes</taxon>
        <taxon>Trebouxiophyceae</taxon>
        <taxon>Trebouxiales</taxon>
        <taxon>Trebouxiaceae</taxon>
        <taxon>Symbiochloris</taxon>
    </lineage>
</organism>
<feature type="compositionally biased region" description="Polar residues" evidence="1">
    <location>
        <begin position="348"/>
        <end position="364"/>
    </location>
</feature>
<comment type="caution">
    <text evidence="2">The sequence shown here is derived from an EMBL/GenBank/DDBJ whole genome shotgun (WGS) entry which is preliminary data.</text>
</comment>